<dbReference type="EMBL" id="ML996336">
    <property type="protein sequence ID" value="KAF2727378.1"/>
    <property type="molecule type" value="Genomic_DNA"/>
</dbReference>
<dbReference type="Proteomes" id="UP000799444">
    <property type="component" value="Unassembled WGS sequence"/>
</dbReference>
<comment type="caution">
    <text evidence="2">The sequence shown here is derived from an EMBL/GenBank/DDBJ whole genome shotgun (WGS) entry which is preliminary data.</text>
</comment>
<organism evidence="2 3">
    <name type="scientific">Polyplosphaeria fusca</name>
    <dbReference type="NCBI Taxonomy" id="682080"/>
    <lineage>
        <taxon>Eukaryota</taxon>
        <taxon>Fungi</taxon>
        <taxon>Dikarya</taxon>
        <taxon>Ascomycota</taxon>
        <taxon>Pezizomycotina</taxon>
        <taxon>Dothideomycetes</taxon>
        <taxon>Pleosporomycetidae</taxon>
        <taxon>Pleosporales</taxon>
        <taxon>Tetraplosphaeriaceae</taxon>
        <taxon>Polyplosphaeria</taxon>
    </lineage>
</organism>
<accession>A0A9P4UW20</accession>
<feature type="transmembrane region" description="Helical" evidence="1">
    <location>
        <begin position="317"/>
        <end position="337"/>
    </location>
</feature>
<name>A0A9P4UW20_9PLEO</name>
<dbReference type="OrthoDB" id="5295335at2759"/>
<feature type="transmembrane region" description="Helical" evidence="1">
    <location>
        <begin position="12"/>
        <end position="35"/>
    </location>
</feature>
<protein>
    <submittedName>
        <fullName evidence="2">Uncharacterized protein</fullName>
    </submittedName>
</protein>
<reference evidence="2" key="1">
    <citation type="journal article" date="2020" name="Stud. Mycol.">
        <title>101 Dothideomycetes genomes: a test case for predicting lifestyles and emergence of pathogens.</title>
        <authorList>
            <person name="Haridas S."/>
            <person name="Albert R."/>
            <person name="Binder M."/>
            <person name="Bloem J."/>
            <person name="Labutti K."/>
            <person name="Salamov A."/>
            <person name="Andreopoulos B."/>
            <person name="Baker S."/>
            <person name="Barry K."/>
            <person name="Bills G."/>
            <person name="Bluhm B."/>
            <person name="Cannon C."/>
            <person name="Castanera R."/>
            <person name="Culley D."/>
            <person name="Daum C."/>
            <person name="Ezra D."/>
            <person name="Gonzalez J."/>
            <person name="Henrissat B."/>
            <person name="Kuo A."/>
            <person name="Liang C."/>
            <person name="Lipzen A."/>
            <person name="Lutzoni F."/>
            <person name="Magnuson J."/>
            <person name="Mondo S."/>
            <person name="Nolan M."/>
            <person name="Ohm R."/>
            <person name="Pangilinan J."/>
            <person name="Park H.-J."/>
            <person name="Ramirez L."/>
            <person name="Alfaro M."/>
            <person name="Sun H."/>
            <person name="Tritt A."/>
            <person name="Yoshinaga Y."/>
            <person name="Zwiers L.-H."/>
            <person name="Turgeon B."/>
            <person name="Goodwin S."/>
            <person name="Spatafora J."/>
            <person name="Crous P."/>
            <person name="Grigoriev I."/>
        </authorList>
    </citation>
    <scope>NUCLEOTIDE SEQUENCE</scope>
    <source>
        <strain evidence="2">CBS 125425</strain>
    </source>
</reference>
<keyword evidence="1" id="KW-1133">Transmembrane helix</keyword>
<dbReference type="AlphaFoldDB" id="A0A9P4UW20"/>
<sequence length="399" mass="43933">MSTNYSQISNDALALGLTALLTAYIGAELAPTSLIERMLWPQRFSTGIDNGSIKNALFLSSGGPLHKVVIKAIETFYNHGLHKGSGRGHLLGTAFFPDTGIPYTVHSNNGKPAEDELVRNGLVVRILKCMSDTSALTKLSESNSRMRQQITVSHLQLFNFDNVPPQKPIALDAAEIDSQTILALLVSELPTFVLAGIVGYLWSMVGGALYLAPAALKIIAACTAMQREDLVIPADEEKQTWQTSTEISKFEIHIPGEGFQVISGPADLILPFFRHYGHPTRCRWRELTQMAIVAATGFIYPITLVLTMIFMPVNIQALWVGYQVYLLFAMVLARFGGGELWGSTEERVARALLETEKRRENKVVVLKNWTGEMMGAKLTRTLHGSYSDGKAQVARLVNQ</sequence>
<feature type="transmembrane region" description="Helical" evidence="1">
    <location>
        <begin position="181"/>
        <end position="202"/>
    </location>
</feature>
<keyword evidence="3" id="KW-1185">Reference proteome</keyword>
<proteinExistence type="predicted"/>
<keyword evidence="1" id="KW-0812">Transmembrane</keyword>
<feature type="transmembrane region" description="Helical" evidence="1">
    <location>
        <begin position="291"/>
        <end position="311"/>
    </location>
</feature>
<keyword evidence="1" id="KW-0472">Membrane</keyword>
<gene>
    <name evidence="2" type="ORF">EJ04DRAFT_517290</name>
</gene>
<evidence type="ECO:0000313" key="3">
    <source>
        <dbReference type="Proteomes" id="UP000799444"/>
    </source>
</evidence>
<evidence type="ECO:0000313" key="2">
    <source>
        <dbReference type="EMBL" id="KAF2727378.1"/>
    </source>
</evidence>
<evidence type="ECO:0000256" key="1">
    <source>
        <dbReference type="SAM" id="Phobius"/>
    </source>
</evidence>